<gene>
    <name evidence="3" type="ORF">QBC37DRAFT_377584</name>
</gene>
<evidence type="ECO:0008006" key="5">
    <source>
        <dbReference type="Google" id="ProtNLM"/>
    </source>
</evidence>
<dbReference type="EMBL" id="MU858190">
    <property type="protein sequence ID" value="KAK4209921.1"/>
    <property type="molecule type" value="Genomic_DNA"/>
</dbReference>
<feature type="transmembrane region" description="Helical" evidence="2">
    <location>
        <begin position="130"/>
        <end position="152"/>
    </location>
</feature>
<keyword evidence="4" id="KW-1185">Reference proteome</keyword>
<feature type="region of interest" description="Disordered" evidence="1">
    <location>
        <begin position="524"/>
        <end position="548"/>
    </location>
</feature>
<protein>
    <recommendedName>
        <fullName evidence="5">Fucose-specific lectin</fullName>
    </recommendedName>
</protein>
<dbReference type="Proteomes" id="UP001301769">
    <property type="component" value="Unassembled WGS sequence"/>
</dbReference>
<dbReference type="AlphaFoldDB" id="A0AAN6Y096"/>
<evidence type="ECO:0000313" key="3">
    <source>
        <dbReference type="EMBL" id="KAK4209921.1"/>
    </source>
</evidence>
<keyword evidence="2" id="KW-1133">Transmembrane helix</keyword>
<reference evidence="3" key="2">
    <citation type="submission" date="2023-05" db="EMBL/GenBank/DDBJ databases">
        <authorList>
            <consortium name="Lawrence Berkeley National Laboratory"/>
            <person name="Steindorff A."/>
            <person name="Hensen N."/>
            <person name="Bonometti L."/>
            <person name="Westerberg I."/>
            <person name="Brannstrom I.O."/>
            <person name="Guillou S."/>
            <person name="Cros-Aarteil S."/>
            <person name="Calhoun S."/>
            <person name="Haridas S."/>
            <person name="Kuo A."/>
            <person name="Mondo S."/>
            <person name="Pangilinan J."/>
            <person name="Riley R."/>
            <person name="Labutti K."/>
            <person name="Andreopoulos B."/>
            <person name="Lipzen A."/>
            <person name="Chen C."/>
            <person name="Yanf M."/>
            <person name="Daum C."/>
            <person name="Ng V."/>
            <person name="Clum A."/>
            <person name="Ohm R."/>
            <person name="Martin F."/>
            <person name="Silar P."/>
            <person name="Natvig D."/>
            <person name="Lalanne C."/>
            <person name="Gautier V."/>
            <person name="Ament-Velasquez S.L."/>
            <person name="Kruys A."/>
            <person name="Hutchinson M.I."/>
            <person name="Powell A.J."/>
            <person name="Barry K."/>
            <person name="Miller A.N."/>
            <person name="Grigoriev I.V."/>
            <person name="Debuchy R."/>
            <person name="Gladieux P."/>
            <person name="Thoren M.H."/>
            <person name="Johannesson H."/>
        </authorList>
    </citation>
    <scope>NUCLEOTIDE SEQUENCE</scope>
    <source>
        <strain evidence="3">PSN293</strain>
    </source>
</reference>
<evidence type="ECO:0000256" key="1">
    <source>
        <dbReference type="SAM" id="MobiDB-lite"/>
    </source>
</evidence>
<dbReference type="Gene3D" id="2.120.10.70">
    <property type="entry name" value="Fucose-specific lectin"/>
    <property type="match status" value="1"/>
</dbReference>
<organism evidence="3 4">
    <name type="scientific">Rhypophila decipiens</name>
    <dbReference type="NCBI Taxonomy" id="261697"/>
    <lineage>
        <taxon>Eukaryota</taxon>
        <taxon>Fungi</taxon>
        <taxon>Dikarya</taxon>
        <taxon>Ascomycota</taxon>
        <taxon>Pezizomycotina</taxon>
        <taxon>Sordariomycetes</taxon>
        <taxon>Sordariomycetidae</taxon>
        <taxon>Sordariales</taxon>
        <taxon>Naviculisporaceae</taxon>
        <taxon>Rhypophila</taxon>
    </lineage>
</organism>
<evidence type="ECO:0000313" key="4">
    <source>
        <dbReference type="Proteomes" id="UP001301769"/>
    </source>
</evidence>
<evidence type="ECO:0000256" key="2">
    <source>
        <dbReference type="SAM" id="Phobius"/>
    </source>
</evidence>
<keyword evidence="2" id="KW-0812">Transmembrane</keyword>
<proteinExistence type="predicted"/>
<feature type="compositionally biased region" description="Low complexity" evidence="1">
    <location>
        <begin position="158"/>
        <end position="173"/>
    </location>
</feature>
<feature type="region of interest" description="Disordered" evidence="1">
    <location>
        <begin position="158"/>
        <end position="181"/>
    </location>
</feature>
<sequence>MNSDLTKTHPADANDASVIYSDLEVSNNPITTHQQIVGYDADGQQVHYYVSISDLIDKQSSFPGVVAAENYHNPAPFVRPPSSDDKILTPHDGKILTHGDDNLPPEVVSSPYDTTNPIAPTICGVGRKMFWVLVTLLVIITAVGGGLGGYFANRSKNTGASASASSTGTTDGSEPQSDLPPKDYEMSLSAVHWVDTGVGNYRVYFQPTYLNETRVLGSFWNSDNKTWEVSPITDQGAAINPNASIAAVAGIPHTDSWRQFMVNNVYFPSAESTLIERQSPFKRRLGQWGDNDVTYHNVGIGKNSPIAAYWWQEFELMYMILVTFYQKAGGNTLTIRSYAEAGPDVEDEKKHDWRNVTKSLSIQEGSPLAVAPRSAEPSIMMYMATENGFFKQVPIDLETDQFGEEAVINYKLAPHSPLCVSTEDNRNYYTESTMPACARTDDLLTHLIFFATEDRKDLKLLSWNCSGGFSDATSRIQSLLRPNRRYLSVATTSGSNLTFVDQRVYVLYDEGKAEPVLEEWKIPDSGTGGLPNQNGPWTLNGKVPIKPK</sequence>
<dbReference type="SUPFAM" id="SSF89372">
    <property type="entry name" value="Fucose-specific lectin"/>
    <property type="match status" value="1"/>
</dbReference>
<keyword evidence="2" id="KW-0472">Membrane</keyword>
<comment type="caution">
    <text evidence="3">The sequence shown here is derived from an EMBL/GenBank/DDBJ whole genome shotgun (WGS) entry which is preliminary data.</text>
</comment>
<reference evidence="3" key="1">
    <citation type="journal article" date="2023" name="Mol. Phylogenet. Evol.">
        <title>Genome-scale phylogeny and comparative genomics of the fungal order Sordariales.</title>
        <authorList>
            <person name="Hensen N."/>
            <person name="Bonometti L."/>
            <person name="Westerberg I."/>
            <person name="Brannstrom I.O."/>
            <person name="Guillou S."/>
            <person name="Cros-Aarteil S."/>
            <person name="Calhoun S."/>
            <person name="Haridas S."/>
            <person name="Kuo A."/>
            <person name="Mondo S."/>
            <person name="Pangilinan J."/>
            <person name="Riley R."/>
            <person name="LaButti K."/>
            <person name="Andreopoulos B."/>
            <person name="Lipzen A."/>
            <person name="Chen C."/>
            <person name="Yan M."/>
            <person name="Daum C."/>
            <person name="Ng V."/>
            <person name="Clum A."/>
            <person name="Steindorff A."/>
            <person name="Ohm R.A."/>
            <person name="Martin F."/>
            <person name="Silar P."/>
            <person name="Natvig D.O."/>
            <person name="Lalanne C."/>
            <person name="Gautier V."/>
            <person name="Ament-Velasquez S.L."/>
            <person name="Kruys A."/>
            <person name="Hutchinson M.I."/>
            <person name="Powell A.J."/>
            <person name="Barry K."/>
            <person name="Miller A.N."/>
            <person name="Grigoriev I.V."/>
            <person name="Debuchy R."/>
            <person name="Gladieux P."/>
            <person name="Hiltunen Thoren M."/>
            <person name="Johannesson H."/>
        </authorList>
    </citation>
    <scope>NUCLEOTIDE SEQUENCE</scope>
    <source>
        <strain evidence="3">PSN293</strain>
    </source>
</reference>
<accession>A0AAN6Y096</accession>
<name>A0AAN6Y096_9PEZI</name>